<reference evidence="2" key="1">
    <citation type="journal article" date="2009" name="Plant Mol. Biol.">
        <title>Insights into corn genes derived from large-scale cDNA sequencing.</title>
        <authorList>
            <person name="Alexandrov N.N."/>
            <person name="Brover V.V."/>
            <person name="Freidin S."/>
            <person name="Troukhan M.E."/>
            <person name="Tatarinova T.V."/>
            <person name="Zhang H."/>
            <person name="Swaller T.J."/>
            <person name="Lu Y.P."/>
            <person name="Bouck J."/>
            <person name="Flavell R.B."/>
            <person name="Feldmann K.A."/>
        </authorList>
    </citation>
    <scope>NUCLEOTIDE SEQUENCE</scope>
</reference>
<dbReference type="AlphaFoldDB" id="B6T0V0"/>
<sequence length="76" mass="7984">MVDGTWPAHYSQILIVSLFFSFCFSPPPPVMAGMGSRVKDGALQCLLPLSSSPRAGVPPSVGSLAVVPGWRSVVAR</sequence>
<proteinExistence type="evidence at transcript level"/>
<feature type="chain" id="PRO_5010825383" description="Secreted protein" evidence="1">
    <location>
        <begin position="33"/>
        <end position="76"/>
    </location>
</feature>
<name>B6T0V0_MAIZE</name>
<evidence type="ECO:0000313" key="2">
    <source>
        <dbReference type="EMBL" id="ACG30733.1"/>
    </source>
</evidence>
<organism evidence="2">
    <name type="scientific">Zea mays</name>
    <name type="common">Maize</name>
    <dbReference type="NCBI Taxonomy" id="4577"/>
    <lineage>
        <taxon>Eukaryota</taxon>
        <taxon>Viridiplantae</taxon>
        <taxon>Streptophyta</taxon>
        <taxon>Embryophyta</taxon>
        <taxon>Tracheophyta</taxon>
        <taxon>Spermatophyta</taxon>
        <taxon>Magnoliopsida</taxon>
        <taxon>Liliopsida</taxon>
        <taxon>Poales</taxon>
        <taxon>Poaceae</taxon>
        <taxon>PACMAD clade</taxon>
        <taxon>Panicoideae</taxon>
        <taxon>Andropogonodae</taxon>
        <taxon>Andropogoneae</taxon>
        <taxon>Tripsacinae</taxon>
        <taxon>Zea</taxon>
    </lineage>
</organism>
<evidence type="ECO:0008006" key="3">
    <source>
        <dbReference type="Google" id="ProtNLM"/>
    </source>
</evidence>
<dbReference type="EMBL" id="EU958615">
    <property type="protein sequence ID" value="ACG30733.1"/>
    <property type="molecule type" value="mRNA"/>
</dbReference>
<evidence type="ECO:0000256" key="1">
    <source>
        <dbReference type="SAM" id="SignalP"/>
    </source>
</evidence>
<keyword evidence="1" id="KW-0732">Signal</keyword>
<dbReference type="EMBL" id="EU958906">
    <property type="protein sequence ID" value="ACG31024.1"/>
    <property type="molecule type" value="mRNA"/>
</dbReference>
<protein>
    <recommendedName>
        <fullName evidence="3">Secreted protein</fullName>
    </recommendedName>
</protein>
<feature type="signal peptide" evidence="1">
    <location>
        <begin position="1"/>
        <end position="32"/>
    </location>
</feature>
<accession>B6T0V0</accession>